<dbReference type="Proteomes" id="UP000245934">
    <property type="component" value="Unassembled WGS sequence"/>
</dbReference>
<evidence type="ECO:0000256" key="6">
    <source>
        <dbReference type="SAM" id="Phobius"/>
    </source>
</evidence>
<keyword evidence="4 6" id="KW-1133">Transmembrane helix</keyword>
<dbReference type="GeneID" id="97608070"/>
<keyword evidence="8" id="KW-1185">Reference proteome</keyword>
<feature type="transmembrane region" description="Helical" evidence="6">
    <location>
        <begin position="250"/>
        <end position="271"/>
    </location>
</feature>
<dbReference type="OrthoDB" id="51610at2157"/>
<evidence type="ECO:0000256" key="3">
    <source>
        <dbReference type="ARBA" id="ARBA00022692"/>
    </source>
</evidence>
<dbReference type="PANTHER" id="PTHR34857:SF2">
    <property type="entry name" value="SLL0384 PROTEIN"/>
    <property type="match status" value="1"/>
</dbReference>
<feature type="transmembrane region" description="Helical" evidence="6">
    <location>
        <begin position="159"/>
        <end position="178"/>
    </location>
</feature>
<accession>A0A2V2NDY1</accession>
<evidence type="ECO:0000256" key="1">
    <source>
        <dbReference type="ARBA" id="ARBA00004141"/>
    </source>
</evidence>
<dbReference type="InterPro" id="IPR003339">
    <property type="entry name" value="ABC/ECF_trnsptr_transmembrane"/>
</dbReference>
<protein>
    <submittedName>
        <fullName evidence="7">Cobalt transporter</fullName>
    </submittedName>
</protein>
<evidence type="ECO:0000256" key="2">
    <source>
        <dbReference type="ARBA" id="ARBA00022475"/>
    </source>
</evidence>
<dbReference type="CDD" id="cd16914">
    <property type="entry name" value="EcfT"/>
    <property type="match status" value="1"/>
</dbReference>
<comment type="caution">
    <text evidence="7">The sequence shown here is derived from an EMBL/GenBank/DDBJ whole genome shotgun (WGS) entry which is preliminary data.</text>
</comment>
<dbReference type="PANTHER" id="PTHR34857">
    <property type="entry name" value="SLL0384 PROTEIN"/>
    <property type="match status" value="1"/>
</dbReference>
<organism evidence="7 8">
    <name type="scientific">Methanospirillum stamsii</name>
    <dbReference type="NCBI Taxonomy" id="1277351"/>
    <lineage>
        <taxon>Archaea</taxon>
        <taxon>Methanobacteriati</taxon>
        <taxon>Methanobacteriota</taxon>
        <taxon>Stenosarchaea group</taxon>
        <taxon>Methanomicrobia</taxon>
        <taxon>Methanomicrobiales</taxon>
        <taxon>Methanospirillaceae</taxon>
        <taxon>Methanospirillum</taxon>
    </lineage>
</organism>
<dbReference type="RefSeq" id="WP_109940708.1">
    <property type="nucleotide sequence ID" value="NZ_CP176366.1"/>
</dbReference>
<dbReference type="Pfam" id="PF02361">
    <property type="entry name" value="CbiQ"/>
    <property type="match status" value="1"/>
</dbReference>
<dbReference type="EMBL" id="QGMZ01000016">
    <property type="protein sequence ID" value="PWR74628.1"/>
    <property type="molecule type" value="Genomic_DNA"/>
</dbReference>
<keyword evidence="5 6" id="KW-0472">Membrane</keyword>
<feature type="transmembrane region" description="Helical" evidence="6">
    <location>
        <begin position="75"/>
        <end position="92"/>
    </location>
</feature>
<evidence type="ECO:0000256" key="5">
    <source>
        <dbReference type="ARBA" id="ARBA00023136"/>
    </source>
</evidence>
<dbReference type="GO" id="GO:0005886">
    <property type="term" value="C:plasma membrane"/>
    <property type="evidence" value="ECO:0007669"/>
    <property type="project" value="UniProtKB-ARBA"/>
</dbReference>
<evidence type="ECO:0000313" key="8">
    <source>
        <dbReference type="Proteomes" id="UP000245934"/>
    </source>
</evidence>
<feature type="transmembrane region" description="Helical" evidence="6">
    <location>
        <begin position="21"/>
        <end position="39"/>
    </location>
</feature>
<keyword evidence="3 6" id="KW-0812">Transmembrane</keyword>
<keyword evidence="2" id="KW-1003">Cell membrane</keyword>
<comment type="subcellular location">
    <subcellularLocation>
        <location evidence="1">Membrane</location>
        <topology evidence="1">Multi-pass membrane protein</topology>
    </subcellularLocation>
</comment>
<evidence type="ECO:0000313" key="7">
    <source>
        <dbReference type="EMBL" id="PWR74628.1"/>
    </source>
</evidence>
<dbReference type="AlphaFoldDB" id="A0A2V2NDY1"/>
<name>A0A2V2NDY1_9EURY</name>
<proteinExistence type="predicted"/>
<evidence type="ECO:0000256" key="4">
    <source>
        <dbReference type="ARBA" id="ARBA00022989"/>
    </source>
</evidence>
<feature type="transmembrane region" description="Helical" evidence="6">
    <location>
        <begin position="112"/>
        <end position="138"/>
    </location>
</feature>
<feature type="transmembrane region" description="Helical" evidence="6">
    <location>
        <begin position="45"/>
        <end position="63"/>
    </location>
</feature>
<dbReference type="InterPro" id="IPR051611">
    <property type="entry name" value="ECF_transporter_component"/>
</dbReference>
<sequence>MIEELFDLEEVSSQKSFIHSLDARVKLIFCCAAIISMVSVPYSPAVYDVGLVFFLLFLILWFFSRISPVIYFRRLLIALPFGFMLCGFQIFFKNRYYSEYHTLVEFPFGIQIFYESVQFASILLIKFLVCYSFIVLLSSTTTLQDLLEAAGRLKVPPELILALAMMIRYLYVFGIIYRKVTDSLSTRLFDPFNRALPYKYRIVNMGYMMGSLFIRSLEQGERTYASMLCRGYGRDSYIFIRKKPLVITDILFLVIGLSFLIIIPFFCWYDPFQVTIVFPW</sequence>
<gene>
    <name evidence="7" type="ORF">DLD82_08600</name>
</gene>
<reference evidence="7 8" key="1">
    <citation type="submission" date="2018-05" db="EMBL/GenBank/DDBJ databases">
        <title>Draft genome of Methanospirillum stamsii Pt1.</title>
        <authorList>
            <person name="Dueholm M.S."/>
            <person name="Nielsen P.H."/>
            <person name="Bakmann L.F."/>
            <person name="Otzen D.E."/>
        </authorList>
    </citation>
    <scope>NUCLEOTIDE SEQUENCE [LARGE SCALE GENOMIC DNA]</scope>
    <source>
        <strain evidence="7 8">Pt1</strain>
    </source>
</reference>